<gene>
    <name evidence="1" type="ORF">SG0102_09020</name>
</gene>
<accession>A0A3G9JNZ6</accession>
<dbReference type="InterPro" id="IPR012337">
    <property type="entry name" value="RNaseH-like_sf"/>
</dbReference>
<organism evidence="1 2">
    <name type="scientific">Intestinibaculum porci</name>
    <dbReference type="NCBI Taxonomy" id="2487118"/>
    <lineage>
        <taxon>Bacteria</taxon>
        <taxon>Bacillati</taxon>
        <taxon>Bacillota</taxon>
        <taxon>Erysipelotrichia</taxon>
        <taxon>Erysipelotrichales</taxon>
        <taxon>Erysipelotrichaceae</taxon>
        <taxon>Intestinibaculum</taxon>
    </lineage>
</organism>
<proteinExistence type="predicted"/>
<dbReference type="InParanoid" id="A0A3G9JNZ6"/>
<evidence type="ECO:0000313" key="2">
    <source>
        <dbReference type="Proteomes" id="UP000268059"/>
    </source>
</evidence>
<name>A0A3G9JNZ6_9FIRM</name>
<reference evidence="1 2" key="1">
    <citation type="submission" date="2018-11" db="EMBL/GenBank/DDBJ databases">
        <title>Novel Erysipelotrichaceae bacterium isolated from small intestine of a swine.</title>
        <authorList>
            <person name="Kim J.S."/>
            <person name="Choe H."/>
            <person name="Lee Y.R."/>
            <person name="Kim K.M."/>
            <person name="Park D.S."/>
        </authorList>
    </citation>
    <scope>NUCLEOTIDE SEQUENCE [LARGE SCALE GENOMIC DNA]</scope>
    <source>
        <strain evidence="1 2">SG0102</strain>
    </source>
</reference>
<dbReference type="AlphaFoldDB" id="A0A3G9JNZ6"/>
<protein>
    <submittedName>
        <fullName evidence="1">Uncharacterized protein</fullName>
    </submittedName>
</protein>
<keyword evidence="2" id="KW-1185">Reference proteome</keyword>
<sequence length="367" mass="43373">MCIHRGNESEQTTAIPLEKEIVKFIPKSKFIYCADAGLGSYNIRKFNSMGGRAFVVTQSIKNLSKRFQEAVFNDFDYRLLSTDREITLKELMEFDKENPDNISLYNDKAYKVFNADNEKMWNGEYREITTKNGKTARRKVYTTLRQSIIVTFSRKMMEYQRKVRNRQIERAKNMLKNCDPEAIKKGPNDVRRFLKNTSKSKSEYILDTEKIKEEEKFDGFYAIATNLDDPVKDILEIAHNRYQIEDCFRIMKTNFDARPVYHRNTPRIEAHFLICYTALLITRLLQRKLDDQGTHLTTDQLINTMKNMIVVNEEDIYYRAIYSNSKALEALEKYAGYQFDSQYLMKSDFTKILRKIKRRPSYTTLKS</sequence>
<dbReference type="EMBL" id="AP019309">
    <property type="protein sequence ID" value="BBH25968.1"/>
    <property type="molecule type" value="Genomic_DNA"/>
</dbReference>
<dbReference type="SUPFAM" id="SSF53098">
    <property type="entry name" value="Ribonuclease H-like"/>
    <property type="match status" value="1"/>
</dbReference>
<dbReference type="KEGG" id="ebm:SG0102_09020"/>
<evidence type="ECO:0000313" key="1">
    <source>
        <dbReference type="EMBL" id="BBH25968.1"/>
    </source>
</evidence>
<dbReference type="Proteomes" id="UP000268059">
    <property type="component" value="Chromosome"/>
</dbReference>